<dbReference type="AlphaFoldDB" id="X8CUH9"/>
<name>X8CUH9_MYCIT</name>
<comment type="caution">
    <text evidence="2">The sequence shown here is derived from an EMBL/GenBank/DDBJ whole genome shotgun (WGS) entry which is preliminary data.</text>
</comment>
<dbReference type="EMBL" id="JAOG01000001">
    <property type="protein sequence ID" value="EUA59709.1"/>
    <property type="molecule type" value="Genomic_DNA"/>
</dbReference>
<protein>
    <submittedName>
        <fullName evidence="2">Adenylate-forming enzyme domain protein</fullName>
    </submittedName>
</protein>
<dbReference type="Proteomes" id="UP000020825">
    <property type="component" value="Unassembled WGS sequence"/>
</dbReference>
<evidence type="ECO:0000313" key="2">
    <source>
        <dbReference type="EMBL" id="EUA59709.1"/>
    </source>
</evidence>
<organism evidence="2 3">
    <name type="scientific">Mycobacterium intracellulare 1956</name>
    <dbReference type="NCBI Taxonomy" id="1299331"/>
    <lineage>
        <taxon>Bacteria</taxon>
        <taxon>Bacillati</taxon>
        <taxon>Actinomycetota</taxon>
        <taxon>Actinomycetes</taxon>
        <taxon>Mycobacteriales</taxon>
        <taxon>Mycobacteriaceae</taxon>
        <taxon>Mycobacterium</taxon>
        <taxon>Mycobacterium avium complex (MAC)</taxon>
    </lineage>
</organism>
<dbReference type="PATRIC" id="fig|1299331.3.peg.2785"/>
<evidence type="ECO:0000256" key="1">
    <source>
        <dbReference type="SAM" id="MobiDB-lite"/>
    </source>
</evidence>
<gene>
    <name evidence="2" type="ORF">I550_2857</name>
</gene>
<reference evidence="2 3" key="1">
    <citation type="submission" date="2013-12" db="EMBL/GenBank/DDBJ databases">
        <authorList>
            <person name="Zelazny A."/>
            <person name="Olivier K."/>
            <person name="Holland S."/>
            <person name="Lenaerts A."/>
            <person name="Ordway D."/>
            <person name="DeGroote M.A."/>
            <person name="Parker T."/>
            <person name="Sizemore C."/>
            <person name="Tallon L.J."/>
            <person name="Sadzewicz L.K."/>
            <person name="Sengamalay N."/>
            <person name="Fraser C.M."/>
            <person name="Hine E."/>
            <person name="Shefchek K.A."/>
            <person name="Das S.P."/>
            <person name="Tettelin H."/>
        </authorList>
    </citation>
    <scope>NUCLEOTIDE SEQUENCE [LARGE SCALE GENOMIC DNA]</scope>
    <source>
        <strain evidence="2 3">1956</strain>
    </source>
</reference>
<evidence type="ECO:0000313" key="3">
    <source>
        <dbReference type="Proteomes" id="UP000020825"/>
    </source>
</evidence>
<proteinExistence type="predicted"/>
<sequence>MSVGGLDIESSPAFSEQDPARFREAGWWCDTTLSDAVRRNAAQTPKPPRLCRPPRSVADMA</sequence>
<accession>X8CUH9</accession>
<feature type="region of interest" description="Disordered" evidence="1">
    <location>
        <begin position="38"/>
        <end position="61"/>
    </location>
</feature>